<evidence type="ECO:0000256" key="4">
    <source>
        <dbReference type="ARBA" id="ARBA00022927"/>
    </source>
</evidence>
<dbReference type="InterPro" id="IPR057942">
    <property type="entry name" value="TPR_TNPO3_IPO13_3rd"/>
</dbReference>
<evidence type="ECO:0000259" key="6">
    <source>
        <dbReference type="Pfam" id="PF03810"/>
    </source>
</evidence>
<dbReference type="GO" id="GO:0031267">
    <property type="term" value="F:small GTPase binding"/>
    <property type="evidence" value="ECO:0007669"/>
    <property type="project" value="InterPro"/>
</dbReference>
<proteinExistence type="inferred from homology"/>
<evidence type="ECO:0000313" key="8">
    <source>
        <dbReference type="Proteomes" id="UP000053095"/>
    </source>
</evidence>
<comment type="subcellular location">
    <subcellularLocation>
        <location evidence="1">Nucleus</location>
    </subcellularLocation>
</comment>
<protein>
    <recommendedName>
        <fullName evidence="6">Importin N-terminal domain-containing protein</fullName>
    </recommendedName>
</protein>
<dbReference type="Pfam" id="PF24140">
    <property type="entry name" value="TPR_TNPO3_IPO13_3rd"/>
    <property type="match status" value="1"/>
</dbReference>
<evidence type="ECO:0000256" key="2">
    <source>
        <dbReference type="ARBA" id="ARBA00007991"/>
    </source>
</evidence>
<evidence type="ECO:0000256" key="3">
    <source>
        <dbReference type="ARBA" id="ARBA00022448"/>
    </source>
</evidence>
<name>A0A510NVF2_TALPI</name>
<feature type="domain" description="Importin N-terminal" evidence="6">
    <location>
        <begin position="45"/>
        <end position="108"/>
    </location>
</feature>
<gene>
    <name evidence="7" type="ORF">TCE0_018f04893</name>
</gene>
<evidence type="ECO:0000256" key="5">
    <source>
        <dbReference type="ARBA" id="ARBA00023242"/>
    </source>
</evidence>
<dbReference type="InterPro" id="IPR016024">
    <property type="entry name" value="ARM-type_fold"/>
</dbReference>
<dbReference type="Proteomes" id="UP000053095">
    <property type="component" value="Unassembled WGS sequence"/>
</dbReference>
<dbReference type="InterPro" id="IPR051345">
    <property type="entry name" value="Importin_beta-like_NTR"/>
</dbReference>
<keyword evidence="4" id="KW-0653">Protein transport</keyword>
<accession>A0A510NVF2</accession>
<comment type="similarity">
    <text evidence="2">Belongs to the importin beta family.</text>
</comment>
<dbReference type="GO" id="GO:0005737">
    <property type="term" value="C:cytoplasm"/>
    <property type="evidence" value="ECO:0007669"/>
    <property type="project" value="TreeGrafter"/>
</dbReference>
<dbReference type="SUPFAM" id="SSF48371">
    <property type="entry name" value="ARM repeat"/>
    <property type="match status" value="1"/>
</dbReference>
<dbReference type="GO" id="GO:0005634">
    <property type="term" value="C:nucleus"/>
    <property type="evidence" value="ECO:0007669"/>
    <property type="project" value="UniProtKB-SubCell"/>
</dbReference>
<dbReference type="Gene3D" id="1.25.10.10">
    <property type="entry name" value="Leucine-rich Repeat Variant"/>
    <property type="match status" value="1"/>
</dbReference>
<evidence type="ECO:0000256" key="1">
    <source>
        <dbReference type="ARBA" id="ARBA00004123"/>
    </source>
</evidence>
<keyword evidence="5" id="KW-0539">Nucleus</keyword>
<dbReference type="AlphaFoldDB" id="A0A510NVF2"/>
<dbReference type="Pfam" id="PF03810">
    <property type="entry name" value="IBN_N"/>
    <property type="match status" value="1"/>
</dbReference>
<dbReference type="PANTHER" id="PTHR12363">
    <property type="entry name" value="TRANSPORTIN 3 AND IMPORTIN 13"/>
    <property type="match status" value="1"/>
</dbReference>
<dbReference type="InterPro" id="IPR011989">
    <property type="entry name" value="ARM-like"/>
</dbReference>
<sequence>MDVAEQAAVLNPTQSSQELFEEAETLVYQVNHPTGAIKDNIKSIQDRLQQIQKSPQGWDVARYLLDHPDSSTKFFGALTFIVKINQSWSDLSTDAIQQLKTYLIGSYVTFIESQEKQLVTRKLAAALIAIFFADESWTHPIQDIATFFWQHGRETSSEVDYEGTVVPALNEAQISGLLSFSQTMAEDSVKSCGLLRKSTGGHPVTESIEDAFSLCNYVLGALLNQYRAEGDVTEKTGFEVLDACRAWISVRTSIYLRDRSESHNVQSTVDRLILCVDITTLCSHATDILSDMLNMEDRLLKPVHLQFILNYIQGDQGTELVQRLNDGDYDDDAMAFWDLIEGYTQSRRVDLVTNSLGPSHAVLLTYLDVLFQGPGHPGVDDIIAPRLLEWWTETADTLLDGVDEGLEAARQHLAKAVLNVYNRLKWPAEEEFDQWLADERSEFYNFRRDTEDFLLTSYATLGLELFDLFRQRAVSALDVGDWNEFEAACFCLSQLSEAVDSSEDALDHLNAIFTSDKFTHICFNSDQLPTKTRQTLVDMLGKYQSYFERNPSLLPKVLTFLFSSLNAGACTNNASRSIGFLCKSCRQALVAELPVFLRICSEFQQSQAVTVHSLERVVEGIAAVVQALPSEEAKAPCIDELLRPFFSQTASARDDAQREDIESAHTRGQLALKCIAGIGRGLRSDDSKVIDLESEETPSDDNTFWDTHPLQEQLRQCLLVYIDGFPLEHEIIEGICEVLKAGFTEKIGLFVFRPAITVHLLTTVPLGAAGAADVVMSTASSFLASYQSNPGKVQEEAALLFVHVYWTFSLMMQNPQSHDPEVSNSGISFLTRSLPKYHEILFSLTSAPSPSTFRIATPPPNMNMEIPVLQAILNFVSNALSGREPLPLRSASQFWVGVLTLPNATNGTTNVSRAVQEYLPSLCHVLMTQVSGSCARSDINHLCEVLKKIVFNFQGEARNHLAASLASLAGPNGQVPSSGLSKEKERFLAMLLGARGGPATQEIVRTYWINCRGAGFAYQA</sequence>
<dbReference type="EMBL" id="DF933814">
    <property type="protein sequence ID" value="GAM36083.1"/>
    <property type="molecule type" value="Genomic_DNA"/>
</dbReference>
<reference evidence="8" key="1">
    <citation type="journal article" date="2015" name="Genome Announc.">
        <title>Draft genome sequence of Talaromyces cellulolyticus strain Y-94, a source of lignocellulosic biomass-degrading enzymes.</title>
        <authorList>
            <person name="Fujii T."/>
            <person name="Koike H."/>
            <person name="Sawayama S."/>
            <person name="Yano S."/>
            <person name="Inoue H."/>
        </authorList>
    </citation>
    <scope>NUCLEOTIDE SEQUENCE [LARGE SCALE GENOMIC DNA]</scope>
    <source>
        <strain evidence="8">Y-94</strain>
    </source>
</reference>
<dbReference type="PANTHER" id="PTHR12363:SF33">
    <property type="entry name" value="IMPORTIN-13"/>
    <property type="match status" value="1"/>
</dbReference>
<keyword evidence="8" id="KW-1185">Reference proteome</keyword>
<dbReference type="GO" id="GO:0006606">
    <property type="term" value="P:protein import into nucleus"/>
    <property type="evidence" value="ECO:0007669"/>
    <property type="project" value="TreeGrafter"/>
</dbReference>
<dbReference type="InterPro" id="IPR001494">
    <property type="entry name" value="Importin-beta_N"/>
</dbReference>
<organism evidence="7 8">
    <name type="scientific">Talaromyces pinophilus</name>
    <name type="common">Penicillium pinophilum</name>
    <dbReference type="NCBI Taxonomy" id="128442"/>
    <lineage>
        <taxon>Eukaryota</taxon>
        <taxon>Fungi</taxon>
        <taxon>Dikarya</taxon>
        <taxon>Ascomycota</taxon>
        <taxon>Pezizomycotina</taxon>
        <taxon>Eurotiomycetes</taxon>
        <taxon>Eurotiomycetidae</taxon>
        <taxon>Eurotiales</taxon>
        <taxon>Trichocomaceae</taxon>
        <taxon>Talaromyces</taxon>
        <taxon>Talaromyces sect. Talaromyces</taxon>
    </lineage>
</organism>
<evidence type="ECO:0000313" key="7">
    <source>
        <dbReference type="EMBL" id="GAM36083.1"/>
    </source>
</evidence>
<keyword evidence="3" id="KW-0813">Transport</keyword>